<evidence type="ECO:0000313" key="2">
    <source>
        <dbReference type="Proteomes" id="UP001642406"/>
    </source>
</evidence>
<reference evidence="1 2" key="1">
    <citation type="submission" date="2024-01" db="EMBL/GenBank/DDBJ databases">
        <authorList>
            <person name="Allen C."/>
            <person name="Tagirdzhanova G."/>
        </authorList>
    </citation>
    <scope>NUCLEOTIDE SEQUENCE [LARGE SCALE GENOMIC DNA]</scope>
</reference>
<name>A0ABP0C3Q0_9PEZI</name>
<accession>A0ABP0C3Q0</accession>
<protein>
    <submittedName>
        <fullName evidence="1">Uncharacterized protein</fullName>
    </submittedName>
</protein>
<organism evidence="1 2">
    <name type="scientific">Sporothrix bragantina</name>
    <dbReference type="NCBI Taxonomy" id="671064"/>
    <lineage>
        <taxon>Eukaryota</taxon>
        <taxon>Fungi</taxon>
        <taxon>Dikarya</taxon>
        <taxon>Ascomycota</taxon>
        <taxon>Pezizomycotina</taxon>
        <taxon>Sordariomycetes</taxon>
        <taxon>Sordariomycetidae</taxon>
        <taxon>Ophiostomatales</taxon>
        <taxon>Ophiostomataceae</taxon>
        <taxon>Sporothrix</taxon>
    </lineage>
</organism>
<dbReference type="EMBL" id="CAWUHC010000060">
    <property type="protein sequence ID" value="CAK7226618.1"/>
    <property type="molecule type" value="Genomic_DNA"/>
</dbReference>
<sequence length="562" mass="62208">MRPNERPYEFPTLVIDLDSESNPDVRPYDEAVDGAPETAKWADAHASIDALAERLGDFAVEIEETKARMLATAAKPSVWRVLDRDIWSAVLQGPQEYKEPVASPDWRGSEASVMANVLHRNGISPRQTFQQIPLLLHREEEARRNTPVISEEQLATALEGCQSLFEVRRVLGLAVQTSGGRAAIRENSAAIADKLGSFLQWGLTAPPTLSESEGVDMARQVSEALLNVSFTLTLKTGEISAKHRPQTVNLWTAGLWAAALAGDIAAMRRFLQLGLGQGSPADVREFTGAWSPQSSSAKQGELGPRKPAAELALEALLVRLRSSPLSFMGERAELYTLLTGVARDKGPIQRRMSFLTVLARQLPADDWRATAKPTMTQEAHLGILSPETHAYGELYAAALAELGGVMGLWEQLRYQERCQNEPSAVANYISADMLVTAVLRYATWTHPMLELPGWNKRGGPGSRGCLHDVRKLAEYEQSLRPSRSKITFPSVHVTLDPVKVRERERIARLQDAWGLDDAFRAQVVEAFSKETAEEFNYAIDYMLMARHAELESQEAERYGLES</sequence>
<keyword evidence="2" id="KW-1185">Reference proteome</keyword>
<dbReference type="Proteomes" id="UP001642406">
    <property type="component" value="Unassembled WGS sequence"/>
</dbReference>
<proteinExistence type="predicted"/>
<gene>
    <name evidence="1" type="ORF">SBRCBS47491_006292</name>
</gene>
<evidence type="ECO:0000313" key="1">
    <source>
        <dbReference type="EMBL" id="CAK7226618.1"/>
    </source>
</evidence>
<comment type="caution">
    <text evidence="1">The sequence shown here is derived from an EMBL/GenBank/DDBJ whole genome shotgun (WGS) entry which is preliminary data.</text>
</comment>